<evidence type="ECO:0000313" key="3">
    <source>
        <dbReference type="EMBL" id="TVU24225.1"/>
    </source>
</evidence>
<dbReference type="InterPro" id="IPR036047">
    <property type="entry name" value="F-box-like_dom_sf"/>
</dbReference>
<keyword evidence="4" id="KW-1185">Reference proteome</keyword>
<dbReference type="AlphaFoldDB" id="A0A5J9ULC5"/>
<gene>
    <name evidence="3" type="ORF">EJB05_26646</name>
</gene>
<evidence type="ECO:0000259" key="1">
    <source>
        <dbReference type="Pfam" id="PF00646"/>
    </source>
</evidence>
<dbReference type="OrthoDB" id="600964at2759"/>
<accession>A0A5J9ULC5</accession>
<reference evidence="3 4" key="1">
    <citation type="journal article" date="2019" name="Sci. Rep.">
        <title>A high-quality genome of Eragrostis curvula grass provides insights into Poaceae evolution and supports new strategies to enhance forage quality.</title>
        <authorList>
            <person name="Carballo J."/>
            <person name="Santos B.A.C.M."/>
            <person name="Zappacosta D."/>
            <person name="Garbus I."/>
            <person name="Selva J.P."/>
            <person name="Gallo C.A."/>
            <person name="Diaz A."/>
            <person name="Albertini E."/>
            <person name="Caccamo M."/>
            <person name="Echenique V."/>
        </authorList>
    </citation>
    <scope>NUCLEOTIDE SEQUENCE [LARGE SCALE GENOMIC DNA]</scope>
    <source>
        <strain evidence="4">cv. Victoria</strain>
        <tissue evidence="3">Leaf</tissue>
    </source>
</reference>
<evidence type="ECO:0000313" key="4">
    <source>
        <dbReference type="Proteomes" id="UP000324897"/>
    </source>
</evidence>
<dbReference type="Pfam" id="PF00646">
    <property type="entry name" value="F-box"/>
    <property type="match status" value="1"/>
</dbReference>
<dbReference type="EMBL" id="RWGY01000013">
    <property type="protein sequence ID" value="TVU24225.1"/>
    <property type="molecule type" value="Genomic_DNA"/>
</dbReference>
<organism evidence="3 4">
    <name type="scientific">Eragrostis curvula</name>
    <name type="common">weeping love grass</name>
    <dbReference type="NCBI Taxonomy" id="38414"/>
    <lineage>
        <taxon>Eukaryota</taxon>
        <taxon>Viridiplantae</taxon>
        <taxon>Streptophyta</taxon>
        <taxon>Embryophyta</taxon>
        <taxon>Tracheophyta</taxon>
        <taxon>Spermatophyta</taxon>
        <taxon>Magnoliopsida</taxon>
        <taxon>Liliopsida</taxon>
        <taxon>Poales</taxon>
        <taxon>Poaceae</taxon>
        <taxon>PACMAD clade</taxon>
        <taxon>Chloridoideae</taxon>
        <taxon>Eragrostideae</taxon>
        <taxon>Eragrostidinae</taxon>
        <taxon>Eragrostis</taxon>
    </lineage>
</organism>
<dbReference type="Pfam" id="PF03478">
    <property type="entry name" value="Beta-prop_KIB1-4"/>
    <property type="match status" value="1"/>
</dbReference>
<comment type="caution">
    <text evidence="3">The sequence shown here is derived from an EMBL/GenBank/DDBJ whole genome shotgun (WGS) entry which is preliminary data.</text>
</comment>
<feature type="domain" description="KIB1-4 beta-propeller" evidence="2">
    <location>
        <begin position="92"/>
        <end position="342"/>
    </location>
</feature>
<feature type="non-terminal residue" evidence="3">
    <location>
        <position position="1"/>
    </location>
</feature>
<name>A0A5J9ULC5_9POAL</name>
<dbReference type="CDD" id="cd09917">
    <property type="entry name" value="F-box_SF"/>
    <property type="match status" value="1"/>
</dbReference>
<feature type="domain" description="F-box" evidence="1">
    <location>
        <begin position="12"/>
        <end position="44"/>
    </location>
</feature>
<dbReference type="PANTHER" id="PTHR44586">
    <property type="entry name" value="F-BOX DOMAIN CONTAINING PROTEIN, EXPRESSED"/>
    <property type="match status" value="1"/>
</dbReference>
<evidence type="ECO:0000259" key="2">
    <source>
        <dbReference type="Pfam" id="PF03478"/>
    </source>
</evidence>
<dbReference type="SUPFAM" id="SSF81383">
    <property type="entry name" value="F-box domain"/>
    <property type="match status" value="1"/>
</dbReference>
<proteinExistence type="predicted"/>
<protein>
    <recommendedName>
        <fullName evidence="5">F-box domain-containing protein</fullName>
    </recommendedName>
</protein>
<dbReference type="Gramene" id="TVU24225">
    <property type="protein sequence ID" value="TVU24225"/>
    <property type="gene ID" value="EJB05_26646"/>
</dbReference>
<sequence length="431" mass="49742">MEQQDPGYRRDWSHLTPDLVALILTMLEVPDLLAVATVCRAWRAAYKADPRLDAAPFFRAPCLVFHAGDDPGSQTATLRSLADGGGGRRVQYSVSVPDPPFPTRYVMGSSHGWLATADESSDLLLINPVTRAEVRLPPIGSLRNVTCRVKRGILRSYRVHHIDPGGSVRRRHVRKKPFESLKPDQGRLYFYLKSSCKNYQDFFYNGEDELLYAIRTNYEVHTIDLHGPFPMVVKVIFNANPTVSTLEAHKYIVRAPWTDILQVSLYDDEDDDVKLSKIIVYKMDFTEQNIVEVKDLRGYALFIGFNNSFFFLPTDDSAMIKQNRVYRACDLVDYDYTHNMHVPRRVKRGDQLELALDSISLIGEISWDCSKFEYKMRTTDRKFDESISEHDRPHVQPFSPNYKFNTWNKFDINMDRPIGIRRLWLSTETTL</sequence>
<evidence type="ECO:0008006" key="5">
    <source>
        <dbReference type="Google" id="ProtNLM"/>
    </source>
</evidence>
<dbReference type="InterPro" id="IPR005174">
    <property type="entry name" value="KIB1-4_b-propeller"/>
</dbReference>
<dbReference type="Proteomes" id="UP000324897">
    <property type="component" value="Chromosome 2"/>
</dbReference>
<dbReference type="PANTHER" id="PTHR44586:SF26">
    <property type="entry name" value="F-BOX DOMAIN-CONTAINING PROTEIN"/>
    <property type="match status" value="1"/>
</dbReference>
<dbReference type="Gene3D" id="1.20.1280.50">
    <property type="match status" value="1"/>
</dbReference>
<dbReference type="InterPro" id="IPR001810">
    <property type="entry name" value="F-box_dom"/>
</dbReference>